<dbReference type="KEGG" id="parq:DSM112329_02699"/>
<reference evidence="2" key="1">
    <citation type="submission" date="2022-12" db="EMBL/GenBank/DDBJ databases">
        <title>Paraconexibacter alkalitolerans sp. nov. and Baekduia alba sp. nov., isolated from soil and emended description of the genera Paraconexibacter (Chun et al., 2020) and Baekduia (An et al., 2020).</title>
        <authorList>
            <person name="Vieira S."/>
            <person name="Huber K.J."/>
            <person name="Geppert A."/>
            <person name="Wolf J."/>
            <person name="Neumann-Schaal M."/>
            <person name="Muesken M."/>
            <person name="Overmann J."/>
        </authorList>
    </citation>
    <scope>NUCLEOTIDE SEQUENCE</scope>
    <source>
        <strain evidence="2">AEG42_29</strain>
    </source>
</reference>
<dbReference type="InterPro" id="IPR029044">
    <property type="entry name" value="Nucleotide-diphossugar_trans"/>
</dbReference>
<dbReference type="Pfam" id="PF00535">
    <property type="entry name" value="Glycos_transf_2"/>
    <property type="match status" value="1"/>
</dbReference>
<dbReference type="InterPro" id="IPR001173">
    <property type="entry name" value="Glyco_trans_2-like"/>
</dbReference>
<evidence type="ECO:0000259" key="1">
    <source>
        <dbReference type="Pfam" id="PF00535"/>
    </source>
</evidence>
<name>A0AAU7AVW6_9ACTN</name>
<dbReference type="PANTHER" id="PTHR43685">
    <property type="entry name" value="GLYCOSYLTRANSFERASE"/>
    <property type="match status" value="1"/>
</dbReference>
<dbReference type="CDD" id="cd00761">
    <property type="entry name" value="Glyco_tranf_GTA_type"/>
    <property type="match status" value="1"/>
</dbReference>
<organism evidence="2">
    <name type="scientific">Paraconexibacter sp. AEG42_29</name>
    <dbReference type="NCBI Taxonomy" id="2997339"/>
    <lineage>
        <taxon>Bacteria</taxon>
        <taxon>Bacillati</taxon>
        <taxon>Actinomycetota</taxon>
        <taxon>Thermoleophilia</taxon>
        <taxon>Solirubrobacterales</taxon>
        <taxon>Paraconexibacteraceae</taxon>
        <taxon>Paraconexibacter</taxon>
    </lineage>
</organism>
<feature type="domain" description="Glycosyltransferase 2-like" evidence="1">
    <location>
        <begin position="7"/>
        <end position="133"/>
    </location>
</feature>
<dbReference type="PANTHER" id="PTHR43685:SF3">
    <property type="entry name" value="SLR2126 PROTEIN"/>
    <property type="match status" value="1"/>
</dbReference>
<proteinExistence type="predicted"/>
<dbReference type="SUPFAM" id="SSF53448">
    <property type="entry name" value="Nucleotide-diphospho-sugar transferases"/>
    <property type="match status" value="1"/>
</dbReference>
<dbReference type="EMBL" id="CP114014">
    <property type="protein sequence ID" value="XAY05839.1"/>
    <property type="molecule type" value="Genomic_DNA"/>
</dbReference>
<protein>
    <recommendedName>
        <fullName evidence="1">Glycosyltransferase 2-like domain-containing protein</fullName>
    </recommendedName>
</protein>
<sequence length="331" mass="35842">MTGPALSVVVPSHDRPLRLRWLLNALADQTLDRDAFEVIVAHDSRGPETDALLAAHPLTAAGVLRALAFDAGTAGPAQKRNAAWRAARAPHVLFTDDDCRPPREWLEHALAAVRARPDAIVQGPTQIDPDELVVKLHAPHARTQVVELVGGQASIWAQTCNIAYPRAVLAACDGFDDALPVAAGEDTDLAWRAREQGVEMVGAPAMLTFHCVEPATLVARARESWRWQHLPYLTRKHPEIRRSYAGGGWFWKPQHTKVPFLLLAATLLLRGRPAAALVATVPWAAGSMPGYGSSWRGRARAVSELPGSAVLDVVEVAALARGSVRHRSLLL</sequence>
<accession>A0AAU7AVW6</accession>
<evidence type="ECO:0000313" key="2">
    <source>
        <dbReference type="EMBL" id="XAY05839.1"/>
    </source>
</evidence>
<dbReference type="RefSeq" id="WP_354702342.1">
    <property type="nucleotide sequence ID" value="NZ_CP114014.1"/>
</dbReference>
<dbReference type="AlphaFoldDB" id="A0AAU7AVW6"/>
<dbReference type="InterPro" id="IPR050834">
    <property type="entry name" value="Glycosyltransf_2"/>
</dbReference>
<dbReference type="Gene3D" id="3.90.550.10">
    <property type="entry name" value="Spore Coat Polysaccharide Biosynthesis Protein SpsA, Chain A"/>
    <property type="match status" value="1"/>
</dbReference>
<gene>
    <name evidence="2" type="ORF">DSM112329_02699</name>
</gene>